<dbReference type="CDD" id="cd09232">
    <property type="entry name" value="Snurportin-1_C"/>
    <property type="match status" value="1"/>
</dbReference>
<sequence>MRAGKRSPLRKCLMPMLDVLTNRNNKIDRFRGILELVNAVEDNNNLFNTQEKGPYSPKVYVAGFHKTCLKYSNVLMLSEWMIEKPSDFEKNWFVVPCPKGVRLLVIANNGITKFYTKYGQFKFERYTGLPGGNPYNFYRKHCCVLDCFYYQPSNTLYIVDLLAWNNQPMTDGEIFLWVYCVLGWCCLQCACYSVGVILILVDCLYGMLSSYPYFKDNFPPLDGLLFYHKKAHYVAGQTPLVGWLYPYMIPEVLGEEITMHPGYLEEMPADYVNQGDFIEKFEAKHNKKNKRGSSNAMETNSTNDVAEKNENAVIGNNEDMETNTQDREQKNGEVKEKGTKSKKSVTAKEGVSMETEEAKSNAAKPISSE</sequence>
<keyword evidence="11" id="KW-1133">Transmembrane helix</keyword>
<dbReference type="PANTHER" id="PTHR13403:SF6">
    <property type="entry name" value="SNURPORTIN-1"/>
    <property type="match status" value="1"/>
</dbReference>
<evidence type="ECO:0000256" key="10">
    <source>
        <dbReference type="SAM" id="MobiDB-lite"/>
    </source>
</evidence>
<dbReference type="SUPFAM" id="SSF56091">
    <property type="entry name" value="DNA ligase/mRNA capping enzyme, catalytic domain"/>
    <property type="match status" value="1"/>
</dbReference>
<feature type="domain" description="Snurportin-1 m3G cap-binding" evidence="12">
    <location>
        <begin position="75"/>
        <end position="173"/>
    </location>
</feature>
<evidence type="ECO:0000256" key="11">
    <source>
        <dbReference type="SAM" id="Phobius"/>
    </source>
</evidence>
<dbReference type="PANTHER" id="PTHR13403">
    <property type="entry name" value="SNURPORTIN1 RNUT1 PROTEIN RNA, U TRANSPORTER 1"/>
    <property type="match status" value="1"/>
</dbReference>
<keyword evidence="8" id="KW-0694">RNA-binding</keyword>
<dbReference type="GO" id="GO:0005634">
    <property type="term" value="C:nucleus"/>
    <property type="evidence" value="ECO:0007669"/>
    <property type="project" value="UniProtKB-SubCell"/>
</dbReference>
<comment type="function">
    <text evidence="1">Functions as an U snRNP-specific nuclear import adapter. Involved in the trimethylguanosine (m3G)-cap-dependent nuclear import of U snRNPs. Binds specifically to the terminal m3G-cap U snRNAs.</text>
</comment>
<evidence type="ECO:0000313" key="13">
    <source>
        <dbReference type="EMBL" id="CAH2238968.1"/>
    </source>
</evidence>
<keyword evidence="11" id="KW-0472">Membrane</keyword>
<feature type="compositionally biased region" description="Basic and acidic residues" evidence="10">
    <location>
        <begin position="324"/>
        <end position="339"/>
    </location>
</feature>
<evidence type="ECO:0000256" key="4">
    <source>
        <dbReference type="ARBA" id="ARBA00007540"/>
    </source>
</evidence>
<comment type="caution">
    <text evidence="13">The sequence shown here is derived from an EMBL/GenBank/DDBJ whole genome shotgun (WGS) entry which is preliminary data.</text>
</comment>
<keyword evidence="14" id="KW-1185">Reference proteome</keyword>
<dbReference type="EMBL" id="CAKXAJ010025411">
    <property type="protein sequence ID" value="CAH2238968.1"/>
    <property type="molecule type" value="Genomic_DNA"/>
</dbReference>
<dbReference type="Pfam" id="PF21974">
    <property type="entry name" value="SPN1_m3Gcap_bd"/>
    <property type="match status" value="2"/>
</dbReference>
<proteinExistence type="inferred from homology"/>
<evidence type="ECO:0000256" key="6">
    <source>
        <dbReference type="ARBA" id="ARBA00022448"/>
    </source>
</evidence>
<dbReference type="Gene3D" id="3.30.470.30">
    <property type="entry name" value="DNA ligase/mRNA capping enzyme"/>
    <property type="match status" value="2"/>
</dbReference>
<accession>A0A8S4RQF7</accession>
<evidence type="ECO:0000256" key="7">
    <source>
        <dbReference type="ARBA" id="ARBA00022490"/>
    </source>
</evidence>
<name>A0A8S4RQF7_9NEOP</name>
<keyword evidence="11" id="KW-0812">Transmembrane</keyword>
<dbReference type="GO" id="GO:0005737">
    <property type="term" value="C:cytoplasm"/>
    <property type="evidence" value="ECO:0007669"/>
    <property type="project" value="UniProtKB-SubCell"/>
</dbReference>
<keyword evidence="7" id="KW-0963">Cytoplasm</keyword>
<dbReference type="AlphaFoldDB" id="A0A8S4RQF7"/>
<dbReference type="Proteomes" id="UP000838756">
    <property type="component" value="Unassembled WGS sequence"/>
</dbReference>
<feature type="transmembrane region" description="Helical" evidence="11">
    <location>
        <begin position="174"/>
        <end position="201"/>
    </location>
</feature>
<feature type="compositionally biased region" description="Polar residues" evidence="10">
    <location>
        <begin position="292"/>
        <end position="304"/>
    </location>
</feature>
<feature type="region of interest" description="Disordered" evidence="10">
    <location>
        <begin position="285"/>
        <end position="369"/>
    </location>
</feature>
<evidence type="ECO:0000256" key="8">
    <source>
        <dbReference type="ARBA" id="ARBA00022884"/>
    </source>
</evidence>
<keyword evidence="6" id="KW-0813">Transport</keyword>
<reference evidence="13" key="1">
    <citation type="submission" date="2022-03" db="EMBL/GenBank/DDBJ databases">
        <authorList>
            <person name="Lindestad O."/>
        </authorList>
    </citation>
    <scope>NUCLEOTIDE SEQUENCE</scope>
</reference>
<dbReference type="GO" id="GO:0003723">
    <property type="term" value="F:RNA binding"/>
    <property type="evidence" value="ECO:0007669"/>
    <property type="project" value="UniProtKB-KW"/>
</dbReference>
<keyword evidence="9" id="KW-0539">Nucleus</keyword>
<protein>
    <recommendedName>
        <fullName evidence="5">Snurportin-1</fullName>
    </recommendedName>
</protein>
<evidence type="ECO:0000259" key="12">
    <source>
        <dbReference type="Pfam" id="PF21974"/>
    </source>
</evidence>
<evidence type="ECO:0000256" key="3">
    <source>
        <dbReference type="ARBA" id="ARBA00004496"/>
    </source>
</evidence>
<feature type="domain" description="Snurportin-1 m3G cap-binding" evidence="12">
    <location>
        <begin position="220"/>
        <end position="246"/>
    </location>
</feature>
<evidence type="ECO:0000256" key="2">
    <source>
        <dbReference type="ARBA" id="ARBA00004123"/>
    </source>
</evidence>
<dbReference type="InterPro" id="IPR017336">
    <property type="entry name" value="Snurportin-1"/>
</dbReference>
<evidence type="ECO:0000256" key="5">
    <source>
        <dbReference type="ARBA" id="ARBA00016034"/>
    </source>
</evidence>
<comment type="subcellular location">
    <subcellularLocation>
        <location evidence="3">Cytoplasm</location>
    </subcellularLocation>
    <subcellularLocation>
        <location evidence="2">Nucleus</location>
    </subcellularLocation>
</comment>
<dbReference type="OrthoDB" id="10003593at2759"/>
<dbReference type="InterPro" id="IPR047857">
    <property type="entry name" value="Snurportin1_C"/>
</dbReference>
<organism evidence="13 14">
    <name type="scientific">Pararge aegeria aegeria</name>
    <dbReference type="NCBI Taxonomy" id="348720"/>
    <lineage>
        <taxon>Eukaryota</taxon>
        <taxon>Metazoa</taxon>
        <taxon>Ecdysozoa</taxon>
        <taxon>Arthropoda</taxon>
        <taxon>Hexapoda</taxon>
        <taxon>Insecta</taxon>
        <taxon>Pterygota</taxon>
        <taxon>Neoptera</taxon>
        <taxon>Endopterygota</taxon>
        <taxon>Lepidoptera</taxon>
        <taxon>Glossata</taxon>
        <taxon>Ditrysia</taxon>
        <taxon>Papilionoidea</taxon>
        <taxon>Nymphalidae</taxon>
        <taxon>Satyrinae</taxon>
        <taxon>Satyrini</taxon>
        <taxon>Parargina</taxon>
        <taxon>Pararge</taxon>
    </lineage>
</organism>
<gene>
    <name evidence="13" type="primary">jg19292</name>
    <name evidence="13" type="ORF">PAEG_LOCUS15991</name>
</gene>
<dbReference type="GO" id="GO:0061015">
    <property type="term" value="P:snRNA import into nucleus"/>
    <property type="evidence" value="ECO:0007669"/>
    <property type="project" value="InterPro"/>
</dbReference>
<evidence type="ECO:0000313" key="14">
    <source>
        <dbReference type="Proteomes" id="UP000838756"/>
    </source>
</evidence>
<evidence type="ECO:0000256" key="1">
    <source>
        <dbReference type="ARBA" id="ARBA00003975"/>
    </source>
</evidence>
<comment type="similarity">
    <text evidence="4">Belongs to the snurportin family.</text>
</comment>
<evidence type="ECO:0000256" key="9">
    <source>
        <dbReference type="ARBA" id="ARBA00023242"/>
    </source>
</evidence>